<dbReference type="GO" id="GO:0006511">
    <property type="term" value="P:ubiquitin-dependent protein catabolic process"/>
    <property type="evidence" value="ECO:0007669"/>
    <property type="project" value="TreeGrafter"/>
</dbReference>
<feature type="domain" description="RING-type" evidence="10">
    <location>
        <begin position="135"/>
        <end position="176"/>
    </location>
</feature>
<evidence type="ECO:0000313" key="11">
    <source>
        <dbReference type="EMBL" id="KAF8706512.1"/>
    </source>
</evidence>
<keyword evidence="5 8" id="KW-0863">Zinc-finger</keyword>
<dbReference type="PANTHER" id="PTHR45931:SF23">
    <property type="entry name" value="OS12G0134500 PROTEIN"/>
    <property type="match status" value="1"/>
</dbReference>
<dbReference type="InterPro" id="IPR051834">
    <property type="entry name" value="RING_finger_E3_ligase"/>
</dbReference>
<evidence type="ECO:0000256" key="3">
    <source>
        <dbReference type="ARBA" id="ARBA00022679"/>
    </source>
</evidence>
<feature type="region of interest" description="Disordered" evidence="9">
    <location>
        <begin position="186"/>
        <end position="213"/>
    </location>
</feature>
<evidence type="ECO:0000256" key="6">
    <source>
        <dbReference type="ARBA" id="ARBA00022786"/>
    </source>
</evidence>
<gene>
    <name evidence="11" type="ORF">HU200_030788</name>
</gene>
<sequence length="222" mass="24273">MAAAADDDSASPTMADDQLQAAESSTEPPPFTTMLRDFSHVLSHFTHFLPSSPSRRLPVHHQLRHGGDHFDLVLVGFMRGGVWYNRDGEPVVDDDGAYSNGGFGAVPASEEAIAALPETTVGECDGETREKEAECVVCLEDYQAGDKLRTMPCSHGFHERCILPWLRVSRLCPLCRFALPAAAAETESLVDEEEDDDEGDTLEEDVNDGDGDTLESIQFLFL</sequence>
<dbReference type="SUPFAM" id="SSF57850">
    <property type="entry name" value="RING/U-box"/>
    <property type="match status" value="1"/>
</dbReference>
<organism evidence="11 12">
    <name type="scientific">Digitaria exilis</name>
    <dbReference type="NCBI Taxonomy" id="1010633"/>
    <lineage>
        <taxon>Eukaryota</taxon>
        <taxon>Viridiplantae</taxon>
        <taxon>Streptophyta</taxon>
        <taxon>Embryophyta</taxon>
        <taxon>Tracheophyta</taxon>
        <taxon>Spermatophyta</taxon>
        <taxon>Magnoliopsida</taxon>
        <taxon>Liliopsida</taxon>
        <taxon>Poales</taxon>
        <taxon>Poaceae</taxon>
        <taxon>PACMAD clade</taxon>
        <taxon>Panicoideae</taxon>
        <taxon>Panicodae</taxon>
        <taxon>Paniceae</taxon>
        <taxon>Anthephorinae</taxon>
        <taxon>Digitaria</taxon>
    </lineage>
</organism>
<comment type="catalytic activity">
    <reaction evidence="1">
        <text>S-ubiquitinyl-[E2 ubiquitin-conjugating enzyme]-L-cysteine + [acceptor protein]-L-lysine = [E2 ubiquitin-conjugating enzyme]-L-cysteine + N(6)-ubiquitinyl-[acceptor protein]-L-lysine.</text>
        <dbReference type="EC" id="2.3.2.27"/>
    </reaction>
</comment>
<evidence type="ECO:0000259" key="10">
    <source>
        <dbReference type="PROSITE" id="PS50089"/>
    </source>
</evidence>
<dbReference type="FunFam" id="3.30.40.10:FF:000127">
    <property type="entry name" value="E3 ubiquitin-protein ligase RNF181"/>
    <property type="match status" value="1"/>
</dbReference>
<evidence type="ECO:0000256" key="8">
    <source>
        <dbReference type="PROSITE-ProRule" id="PRU00175"/>
    </source>
</evidence>
<dbReference type="EMBL" id="JACEFO010001767">
    <property type="protein sequence ID" value="KAF8706512.1"/>
    <property type="molecule type" value="Genomic_DNA"/>
</dbReference>
<dbReference type="GO" id="GO:0005634">
    <property type="term" value="C:nucleus"/>
    <property type="evidence" value="ECO:0007669"/>
    <property type="project" value="TreeGrafter"/>
</dbReference>
<dbReference type="InterPro" id="IPR001841">
    <property type="entry name" value="Znf_RING"/>
</dbReference>
<evidence type="ECO:0000256" key="2">
    <source>
        <dbReference type="ARBA" id="ARBA00012483"/>
    </source>
</evidence>
<dbReference type="Pfam" id="PF13639">
    <property type="entry name" value="zf-RING_2"/>
    <property type="match status" value="1"/>
</dbReference>
<keyword evidence="3" id="KW-0808">Transferase</keyword>
<evidence type="ECO:0000313" key="12">
    <source>
        <dbReference type="Proteomes" id="UP000636709"/>
    </source>
</evidence>
<dbReference type="SMART" id="SM00184">
    <property type="entry name" value="RING"/>
    <property type="match status" value="1"/>
</dbReference>
<dbReference type="InterPro" id="IPR013083">
    <property type="entry name" value="Znf_RING/FYVE/PHD"/>
</dbReference>
<dbReference type="GO" id="GO:0008270">
    <property type="term" value="F:zinc ion binding"/>
    <property type="evidence" value="ECO:0007669"/>
    <property type="project" value="UniProtKB-KW"/>
</dbReference>
<dbReference type="PANTHER" id="PTHR45931">
    <property type="entry name" value="SI:CH211-59O9.10"/>
    <property type="match status" value="1"/>
</dbReference>
<comment type="caution">
    <text evidence="11">The sequence shown here is derived from an EMBL/GenBank/DDBJ whole genome shotgun (WGS) entry which is preliminary data.</text>
</comment>
<keyword evidence="12" id="KW-1185">Reference proteome</keyword>
<name>A0A835ES19_9POAL</name>
<evidence type="ECO:0000256" key="9">
    <source>
        <dbReference type="SAM" id="MobiDB-lite"/>
    </source>
</evidence>
<dbReference type="CDD" id="cd16454">
    <property type="entry name" value="RING-H2_PA-TM-RING"/>
    <property type="match status" value="1"/>
</dbReference>
<feature type="region of interest" description="Disordered" evidence="9">
    <location>
        <begin position="1"/>
        <end position="32"/>
    </location>
</feature>
<dbReference type="OrthoDB" id="21204at2759"/>
<evidence type="ECO:0000256" key="5">
    <source>
        <dbReference type="ARBA" id="ARBA00022771"/>
    </source>
</evidence>
<dbReference type="Gene3D" id="3.30.40.10">
    <property type="entry name" value="Zinc/RING finger domain, C3HC4 (zinc finger)"/>
    <property type="match status" value="1"/>
</dbReference>
<keyword evidence="7" id="KW-0862">Zinc</keyword>
<proteinExistence type="predicted"/>
<accession>A0A835ES19</accession>
<evidence type="ECO:0000256" key="1">
    <source>
        <dbReference type="ARBA" id="ARBA00000900"/>
    </source>
</evidence>
<dbReference type="Proteomes" id="UP000636709">
    <property type="component" value="Unassembled WGS sequence"/>
</dbReference>
<feature type="compositionally biased region" description="Acidic residues" evidence="9">
    <location>
        <begin position="188"/>
        <end position="213"/>
    </location>
</feature>
<evidence type="ECO:0000256" key="7">
    <source>
        <dbReference type="ARBA" id="ARBA00022833"/>
    </source>
</evidence>
<dbReference type="GO" id="GO:0061630">
    <property type="term" value="F:ubiquitin protein ligase activity"/>
    <property type="evidence" value="ECO:0007669"/>
    <property type="project" value="UniProtKB-EC"/>
</dbReference>
<keyword evidence="4" id="KW-0479">Metal-binding</keyword>
<dbReference type="GO" id="GO:0016567">
    <property type="term" value="P:protein ubiquitination"/>
    <property type="evidence" value="ECO:0007669"/>
    <property type="project" value="UniProtKB-ARBA"/>
</dbReference>
<dbReference type="EC" id="2.3.2.27" evidence="2"/>
<reference evidence="11" key="1">
    <citation type="submission" date="2020-07" db="EMBL/GenBank/DDBJ databases">
        <title>Genome sequence and genetic diversity analysis of an under-domesticated orphan crop, white fonio (Digitaria exilis).</title>
        <authorList>
            <person name="Bennetzen J.L."/>
            <person name="Chen S."/>
            <person name="Ma X."/>
            <person name="Wang X."/>
            <person name="Yssel A.E.J."/>
            <person name="Chaluvadi S.R."/>
            <person name="Johnson M."/>
            <person name="Gangashetty P."/>
            <person name="Hamidou F."/>
            <person name="Sanogo M.D."/>
            <person name="Zwaenepoel A."/>
            <person name="Wallace J."/>
            <person name="Van De Peer Y."/>
            <person name="Van Deynze A."/>
        </authorList>
    </citation>
    <scope>NUCLEOTIDE SEQUENCE</scope>
    <source>
        <tissue evidence="11">Leaves</tissue>
    </source>
</reference>
<dbReference type="AlphaFoldDB" id="A0A835ES19"/>
<dbReference type="PROSITE" id="PS50089">
    <property type="entry name" value="ZF_RING_2"/>
    <property type="match status" value="1"/>
</dbReference>
<evidence type="ECO:0000256" key="4">
    <source>
        <dbReference type="ARBA" id="ARBA00022723"/>
    </source>
</evidence>
<protein>
    <recommendedName>
        <fullName evidence="2">RING-type E3 ubiquitin transferase</fullName>
        <ecNumber evidence="2">2.3.2.27</ecNumber>
    </recommendedName>
</protein>
<keyword evidence="6" id="KW-0833">Ubl conjugation pathway</keyword>